<evidence type="ECO:0000256" key="7">
    <source>
        <dbReference type="ARBA" id="ARBA00023065"/>
    </source>
</evidence>
<dbReference type="Proteomes" id="UP000319014">
    <property type="component" value="Unassembled WGS sequence"/>
</dbReference>
<dbReference type="GO" id="GO:0016020">
    <property type="term" value="C:membrane"/>
    <property type="evidence" value="ECO:0007669"/>
    <property type="project" value="InterPro"/>
</dbReference>
<dbReference type="EMBL" id="FXTK01000047">
    <property type="protein sequence ID" value="SMO99641.1"/>
    <property type="molecule type" value="Genomic_DNA"/>
</dbReference>
<dbReference type="CDD" id="cd03259">
    <property type="entry name" value="ABC_Carb_Solutes_like"/>
    <property type="match status" value="1"/>
</dbReference>
<evidence type="ECO:0000256" key="4">
    <source>
        <dbReference type="ARBA" id="ARBA00022741"/>
    </source>
</evidence>
<dbReference type="InterPro" id="IPR003593">
    <property type="entry name" value="AAA+_ATPase"/>
</dbReference>
<evidence type="ECO:0000256" key="5">
    <source>
        <dbReference type="ARBA" id="ARBA00022840"/>
    </source>
</evidence>
<reference evidence="10 11" key="1">
    <citation type="submission" date="2017-05" db="EMBL/GenBank/DDBJ databases">
        <authorList>
            <person name="Varghese N."/>
            <person name="Submissions S."/>
        </authorList>
    </citation>
    <scope>NUCLEOTIDE SEQUENCE [LARGE SCALE GENOMIC DNA]</scope>
    <source>
        <strain evidence="10 11">DSM 100094</strain>
    </source>
</reference>
<keyword evidence="3" id="KW-0410">Iron transport</keyword>
<dbReference type="PANTHER" id="PTHR42781">
    <property type="entry name" value="SPERMIDINE/PUTRESCINE IMPORT ATP-BINDING PROTEIN POTA"/>
    <property type="match status" value="1"/>
</dbReference>
<dbReference type="PROSITE" id="PS00211">
    <property type="entry name" value="ABC_TRANSPORTER_1"/>
    <property type="match status" value="1"/>
</dbReference>
<evidence type="ECO:0000313" key="10">
    <source>
        <dbReference type="EMBL" id="SMO99641.1"/>
    </source>
</evidence>
<dbReference type="InterPro" id="IPR003439">
    <property type="entry name" value="ABC_transporter-like_ATP-bd"/>
</dbReference>
<evidence type="ECO:0000256" key="2">
    <source>
        <dbReference type="ARBA" id="ARBA00022475"/>
    </source>
</evidence>
<dbReference type="GO" id="GO:0015408">
    <property type="term" value="F:ABC-type ferric iron transporter activity"/>
    <property type="evidence" value="ECO:0007669"/>
    <property type="project" value="InterPro"/>
</dbReference>
<dbReference type="InterPro" id="IPR050093">
    <property type="entry name" value="ABC_SmlMolc_Importer"/>
</dbReference>
<keyword evidence="2" id="KW-1003">Cell membrane</keyword>
<dbReference type="InterPro" id="IPR017871">
    <property type="entry name" value="ABC_transporter-like_CS"/>
</dbReference>
<dbReference type="PROSITE" id="PS50893">
    <property type="entry name" value="ABC_TRANSPORTER_2"/>
    <property type="match status" value="1"/>
</dbReference>
<dbReference type="InterPro" id="IPR015853">
    <property type="entry name" value="ABC_transpr_FbpC"/>
</dbReference>
<evidence type="ECO:0000256" key="8">
    <source>
        <dbReference type="ARBA" id="ARBA00023136"/>
    </source>
</evidence>
<dbReference type="GO" id="GO:0015697">
    <property type="term" value="P:quaternary ammonium group transport"/>
    <property type="evidence" value="ECO:0007669"/>
    <property type="project" value="UniProtKB-ARBA"/>
</dbReference>
<gene>
    <name evidence="10" type="ORF">SAMN06265221_1473</name>
</gene>
<dbReference type="Pfam" id="PF00005">
    <property type="entry name" value="ABC_tran"/>
    <property type="match status" value="1"/>
</dbReference>
<keyword evidence="4" id="KW-0547">Nucleotide-binding</keyword>
<dbReference type="AlphaFoldDB" id="A0A521FVM9"/>
<dbReference type="Gene3D" id="3.40.50.300">
    <property type="entry name" value="P-loop containing nucleotide triphosphate hydrolases"/>
    <property type="match status" value="1"/>
</dbReference>
<dbReference type="SMART" id="SM00382">
    <property type="entry name" value="AAA"/>
    <property type="match status" value="1"/>
</dbReference>
<dbReference type="OrthoDB" id="9802264at2"/>
<keyword evidence="11" id="KW-1185">Reference proteome</keyword>
<evidence type="ECO:0000256" key="6">
    <source>
        <dbReference type="ARBA" id="ARBA00023004"/>
    </source>
</evidence>
<keyword evidence="8" id="KW-0472">Membrane</keyword>
<dbReference type="GO" id="GO:0005524">
    <property type="term" value="F:ATP binding"/>
    <property type="evidence" value="ECO:0007669"/>
    <property type="project" value="UniProtKB-KW"/>
</dbReference>
<dbReference type="InterPro" id="IPR008995">
    <property type="entry name" value="Mo/tungstate-bd_C_term_dom"/>
</dbReference>
<feature type="domain" description="ABC transporter" evidence="9">
    <location>
        <begin position="4"/>
        <end position="240"/>
    </location>
</feature>
<sequence>MTELIVENVQKWLGGLQILKGASLKGERGSIVALLGASGSGKTTLLRCIAGLEQPEIGYIKIGDKIALDSQKGIQLPPEQRNIGLVFQSYALWPHRTVKENVGYGLKLRGVNKADMDRRIQSILDRLGLGHLGDRYPSQLSGGQQQRVAICRALVYEPRVLLLDEPLSNLDAKLREEARYWIRKLILELEICAILVTHDQTEALAAADHILLLQNGRIVQDGTPHDIYTNPTSFYAADFLGANNIARGKVLSVHGDQAVIGGDGWQLNGAVRDPSGLVPGADAQAVIRVEQIRVANEPGTNRIEMDLDDSLYLGDRWEYRLRRGDFTLKAHGGQRLPSTRVYADIAPQDVWVFPVQAA</sequence>
<organism evidence="10 11">
    <name type="scientific">Paracoccus laeviglucosivorans</name>
    <dbReference type="NCBI Taxonomy" id="1197861"/>
    <lineage>
        <taxon>Bacteria</taxon>
        <taxon>Pseudomonadati</taxon>
        <taxon>Pseudomonadota</taxon>
        <taxon>Alphaproteobacteria</taxon>
        <taxon>Rhodobacterales</taxon>
        <taxon>Paracoccaceae</taxon>
        <taxon>Paracoccus</taxon>
    </lineage>
</organism>
<dbReference type="SUPFAM" id="SSF50331">
    <property type="entry name" value="MOP-like"/>
    <property type="match status" value="1"/>
</dbReference>
<evidence type="ECO:0000256" key="1">
    <source>
        <dbReference type="ARBA" id="ARBA00022448"/>
    </source>
</evidence>
<dbReference type="InterPro" id="IPR027417">
    <property type="entry name" value="P-loop_NTPase"/>
</dbReference>
<evidence type="ECO:0000259" key="9">
    <source>
        <dbReference type="PROSITE" id="PS50893"/>
    </source>
</evidence>
<dbReference type="GO" id="GO:0016887">
    <property type="term" value="F:ATP hydrolysis activity"/>
    <property type="evidence" value="ECO:0007669"/>
    <property type="project" value="InterPro"/>
</dbReference>
<dbReference type="SUPFAM" id="SSF52540">
    <property type="entry name" value="P-loop containing nucleoside triphosphate hydrolases"/>
    <property type="match status" value="1"/>
</dbReference>
<keyword evidence="7" id="KW-0406">Ion transport</keyword>
<accession>A0A521FVM9</accession>
<dbReference type="RefSeq" id="WP_142665087.1">
    <property type="nucleotide sequence ID" value="NZ_FXTK01000047.1"/>
</dbReference>
<dbReference type="PANTHER" id="PTHR42781:SF4">
    <property type="entry name" value="SPERMIDINE_PUTRESCINE IMPORT ATP-BINDING PROTEIN POTA"/>
    <property type="match status" value="1"/>
</dbReference>
<name>A0A521FVM9_9RHOB</name>
<keyword evidence="5 10" id="KW-0067">ATP-binding</keyword>
<evidence type="ECO:0000313" key="11">
    <source>
        <dbReference type="Proteomes" id="UP000319014"/>
    </source>
</evidence>
<proteinExistence type="predicted"/>
<dbReference type="FunFam" id="3.40.50.300:FF:000425">
    <property type="entry name" value="Probable ABC transporter, ATP-binding subunit"/>
    <property type="match status" value="1"/>
</dbReference>
<evidence type="ECO:0000256" key="3">
    <source>
        <dbReference type="ARBA" id="ARBA00022496"/>
    </source>
</evidence>
<keyword evidence="6" id="KW-0408">Iron</keyword>
<protein>
    <submittedName>
        <fullName evidence="10">Iron(III) transport system ATP-binding protein</fullName>
    </submittedName>
</protein>
<keyword evidence="1" id="KW-0813">Transport</keyword>